<gene>
    <name evidence="1" type="ORF">CAEBREN_17787</name>
</gene>
<dbReference type="InParanoid" id="G0MFI2"/>
<evidence type="ECO:0000313" key="2">
    <source>
        <dbReference type="Proteomes" id="UP000008068"/>
    </source>
</evidence>
<dbReference type="eggNOG" id="ENOG502TJKJ">
    <property type="taxonomic scope" value="Eukaryota"/>
</dbReference>
<proteinExistence type="predicted"/>
<dbReference type="EMBL" id="GL379792">
    <property type="protein sequence ID" value="EGT54315.1"/>
    <property type="molecule type" value="Genomic_DNA"/>
</dbReference>
<name>G0MFI2_CAEBE</name>
<keyword evidence="2" id="KW-1185">Reference proteome</keyword>
<sequence>MKFVLVSQEEISLSFGNGYKEVFKCDGENDSFWDNPTKIERLENDQVYEVSNIEGNCQTNAWNRWRSILEQQNNEIECLVFEFGIVENPQLYNYHPSLPSKVVDCQSLVITGKPNAWLTFPVVQFMKPKIDSLYVYQIGYPYNLSTGFGRMEQVKTARKLYCTVAMEKEDVLELEGEDVSVDPLSKNFREFTLFSINGDFQLIAWRSFQNMLKFQKNQVETLNMSFVGSLDFNKEWNEPERIIPNLPEDTVEVKNLEVTGDCPDEILHKIVEFVKPSLDFLNIWVKVKDLSTVSRVGGMEQMKTAKKVVKSLIQLTFEQSMELEAEEIVNKTKGLTEENYVELLNKTLSTGKPSKFTYSPFYPDPQKIVGNFDSVVQWSEDTAEQFQSLRGSSKIDSEENNKNQFIISSPERSIFVEITKFLIEGFVIKN</sequence>
<accession>G0MFI2</accession>
<dbReference type="AlphaFoldDB" id="G0MFI2"/>
<dbReference type="Proteomes" id="UP000008068">
    <property type="component" value="Unassembled WGS sequence"/>
</dbReference>
<protein>
    <submittedName>
        <fullName evidence="1">Uncharacterized protein</fullName>
    </submittedName>
</protein>
<dbReference type="HOGENOM" id="CLU_638157_0_0_1"/>
<dbReference type="OrthoDB" id="5831426at2759"/>
<organism evidence="2">
    <name type="scientific">Caenorhabditis brenneri</name>
    <name type="common">Nematode worm</name>
    <dbReference type="NCBI Taxonomy" id="135651"/>
    <lineage>
        <taxon>Eukaryota</taxon>
        <taxon>Metazoa</taxon>
        <taxon>Ecdysozoa</taxon>
        <taxon>Nematoda</taxon>
        <taxon>Chromadorea</taxon>
        <taxon>Rhabditida</taxon>
        <taxon>Rhabditina</taxon>
        <taxon>Rhabditomorpha</taxon>
        <taxon>Rhabditoidea</taxon>
        <taxon>Rhabditidae</taxon>
        <taxon>Peloderinae</taxon>
        <taxon>Caenorhabditis</taxon>
    </lineage>
</organism>
<evidence type="ECO:0000313" key="1">
    <source>
        <dbReference type="EMBL" id="EGT54315.1"/>
    </source>
</evidence>
<reference evidence="2" key="1">
    <citation type="submission" date="2011-07" db="EMBL/GenBank/DDBJ databases">
        <authorList>
            <consortium name="Caenorhabditis brenneri Sequencing and Analysis Consortium"/>
            <person name="Wilson R.K."/>
        </authorList>
    </citation>
    <scope>NUCLEOTIDE SEQUENCE [LARGE SCALE GENOMIC DNA]</scope>
    <source>
        <strain evidence="2">PB2801</strain>
    </source>
</reference>